<evidence type="ECO:0000256" key="2">
    <source>
        <dbReference type="ARBA" id="ARBA00022723"/>
    </source>
</evidence>
<dbReference type="GO" id="GO:0005737">
    <property type="term" value="C:cytoplasm"/>
    <property type="evidence" value="ECO:0007669"/>
    <property type="project" value="UniProtKB-ARBA"/>
</dbReference>
<protein>
    <submittedName>
        <fullName evidence="8">Aminopeptidase P family protein</fullName>
    </submittedName>
</protein>
<evidence type="ECO:0000256" key="3">
    <source>
        <dbReference type="ARBA" id="ARBA00022801"/>
    </source>
</evidence>
<keyword evidence="8" id="KW-0645">Protease</keyword>
<dbReference type="AlphaFoldDB" id="A0A975IVP3"/>
<keyword evidence="8" id="KW-0031">Aminopeptidase</keyword>
<name>A0A975IVP3_9CAUL</name>
<dbReference type="InterPro" id="IPR050422">
    <property type="entry name" value="X-Pro_aminopeptidase_P"/>
</dbReference>
<dbReference type="PANTHER" id="PTHR43763:SF6">
    <property type="entry name" value="XAA-PRO AMINOPEPTIDASE 1"/>
    <property type="match status" value="1"/>
</dbReference>
<evidence type="ECO:0000259" key="5">
    <source>
        <dbReference type="Pfam" id="PF00557"/>
    </source>
</evidence>
<comment type="similarity">
    <text evidence="1">Belongs to the peptidase M24B family.</text>
</comment>
<keyword evidence="9" id="KW-1185">Reference proteome</keyword>
<dbReference type="Pfam" id="PF00557">
    <property type="entry name" value="Peptidase_M24"/>
    <property type="match status" value="1"/>
</dbReference>
<keyword evidence="3" id="KW-0378">Hydrolase</keyword>
<feature type="domain" description="Peptidase M24" evidence="5">
    <location>
        <begin position="320"/>
        <end position="534"/>
    </location>
</feature>
<organism evidence="8 9">
    <name type="scientific">Phenylobacterium montanum</name>
    <dbReference type="NCBI Taxonomy" id="2823693"/>
    <lineage>
        <taxon>Bacteria</taxon>
        <taxon>Pseudomonadati</taxon>
        <taxon>Pseudomonadota</taxon>
        <taxon>Alphaproteobacteria</taxon>
        <taxon>Caulobacterales</taxon>
        <taxon>Caulobacteraceae</taxon>
        <taxon>Phenylobacterium</taxon>
    </lineage>
</organism>
<dbReference type="Gene3D" id="3.40.350.10">
    <property type="entry name" value="Creatinase/prolidase N-terminal domain"/>
    <property type="match status" value="2"/>
</dbReference>
<dbReference type="SUPFAM" id="SSF55920">
    <property type="entry name" value="Creatinase/aminopeptidase"/>
    <property type="match status" value="1"/>
</dbReference>
<dbReference type="InterPro" id="IPR029149">
    <property type="entry name" value="Creatin/AminoP/Spt16_N"/>
</dbReference>
<evidence type="ECO:0000256" key="1">
    <source>
        <dbReference type="ARBA" id="ARBA00008766"/>
    </source>
</evidence>
<reference evidence="8" key="1">
    <citation type="submission" date="2021-04" db="EMBL/GenBank/DDBJ databases">
        <title>The complete genome sequence of Caulobacter sp. S6.</title>
        <authorList>
            <person name="Tang Y."/>
            <person name="Ouyang W."/>
            <person name="Liu Q."/>
            <person name="Huang B."/>
            <person name="Guo Z."/>
            <person name="Lei P."/>
        </authorList>
    </citation>
    <scope>NUCLEOTIDE SEQUENCE</scope>
    <source>
        <strain evidence="8">S6</strain>
    </source>
</reference>
<accession>A0A975IVP3</accession>
<feature type="region of interest" description="Disordered" evidence="4">
    <location>
        <begin position="161"/>
        <end position="180"/>
    </location>
</feature>
<dbReference type="Pfam" id="PF01321">
    <property type="entry name" value="Creatinase_N"/>
    <property type="match status" value="1"/>
</dbReference>
<dbReference type="Pfam" id="PF16188">
    <property type="entry name" value="Peptidase_M24_C"/>
    <property type="match status" value="1"/>
</dbReference>
<evidence type="ECO:0000313" key="9">
    <source>
        <dbReference type="Proteomes" id="UP000676409"/>
    </source>
</evidence>
<dbReference type="GO" id="GO:0070006">
    <property type="term" value="F:metalloaminopeptidase activity"/>
    <property type="evidence" value="ECO:0007669"/>
    <property type="project" value="InterPro"/>
</dbReference>
<keyword evidence="2" id="KW-0479">Metal-binding</keyword>
<dbReference type="EMBL" id="CP073078">
    <property type="protein sequence ID" value="QUD89222.1"/>
    <property type="molecule type" value="Genomic_DNA"/>
</dbReference>
<feature type="domain" description="Creatinase N-terminal" evidence="6">
    <location>
        <begin position="21"/>
        <end position="145"/>
    </location>
</feature>
<evidence type="ECO:0000259" key="6">
    <source>
        <dbReference type="Pfam" id="PF01321"/>
    </source>
</evidence>
<dbReference type="PANTHER" id="PTHR43763">
    <property type="entry name" value="XAA-PRO AMINOPEPTIDASE 1"/>
    <property type="match status" value="1"/>
</dbReference>
<dbReference type="Pfam" id="PF16189">
    <property type="entry name" value="Creatinase_N_2"/>
    <property type="match status" value="1"/>
</dbReference>
<dbReference type="KEGG" id="caul:KCG34_04900"/>
<dbReference type="FunFam" id="3.90.230.10:FF:000009">
    <property type="entry name" value="xaa-Pro aminopeptidase 2"/>
    <property type="match status" value="1"/>
</dbReference>
<evidence type="ECO:0000259" key="7">
    <source>
        <dbReference type="Pfam" id="PF16188"/>
    </source>
</evidence>
<sequence>MLQTFDETTDPSFGPRHVPLIRQAMQAQGLDGFLVPHEDEHQNEYLPAANDRLAWATGFTGSAGAAVIFADKAAVFVDGRYTLQVRDQVDHELFEILDLVEGGVPAYLEHAAKAGQTIGYDPRLHSPDALDRLRAAAAKAGATLKAVEANPLDQAWGAERPAQPKAKVVPQPLEFSGESSESKRQRIGAALTEAGADAAVLTAPASIAWLFNVRGGDVIRSPLPLAQAILNADGTARLFLDPDKVSENLLAWLGNGVRLESPEALAGALAELKDRQVLIDPAQSSAWYFSALEDAGAKVVRAADPCALPRACKNAVEIEGTRQAHIRDGAALTRFLHWAATEAQASLPDEVTVVETLEGFREATGALKDLSFDTIAGAASNGAIVHYRPTERLNKRTEAGSLLLVDSGAQYMDGTTDVTRTVAIGEPTAEMRQRFTLVLKGHLALARVRFPAGTTGSALDILARAALWQAGLDYDHGTGHGVGSYLGVHEGPQRIAKAPNSVALKPGMILSNEPGYYKAGEYGIRIENLQVVTEAEPIPGGERPMHGFETLTLAPIDRRLVDKSLMTAEEIAQLDAYHAKVLDTIGPKLDGEARAWLAEACAPI</sequence>
<dbReference type="InterPro" id="IPR033740">
    <property type="entry name" value="Pept_M24B"/>
</dbReference>
<dbReference type="RefSeq" id="WP_211939274.1">
    <property type="nucleotide sequence ID" value="NZ_CP073078.1"/>
</dbReference>
<dbReference type="GO" id="GO:0046872">
    <property type="term" value="F:metal ion binding"/>
    <property type="evidence" value="ECO:0007669"/>
    <property type="project" value="UniProtKB-KW"/>
</dbReference>
<dbReference type="SUPFAM" id="SSF53092">
    <property type="entry name" value="Creatinase/prolidase N-terminal domain"/>
    <property type="match status" value="2"/>
</dbReference>
<dbReference type="CDD" id="cd01085">
    <property type="entry name" value="APP"/>
    <property type="match status" value="1"/>
</dbReference>
<gene>
    <name evidence="8" type="ORF">KCG34_04900</name>
</gene>
<dbReference type="Gene3D" id="3.90.230.10">
    <property type="entry name" value="Creatinase/methionine aminopeptidase superfamily"/>
    <property type="match status" value="1"/>
</dbReference>
<dbReference type="InterPro" id="IPR032416">
    <property type="entry name" value="Peptidase_M24_C"/>
</dbReference>
<feature type="domain" description="Peptidase M24 C-terminal" evidence="7">
    <location>
        <begin position="545"/>
        <end position="604"/>
    </location>
</feature>
<evidence type="ECO:0000313" key="8">
    <source>
        <dbReference type="EMBL" id="QUD89222.1"/>
    </source>
</evidence>
<dbReference type="Proteomes" id="UP000676409">
    <property type="component" value="Chromosome"/>
</dbReference>
<dbReference type="InterPro" id="IPR000587">
    <property type="entry name" value="Creatinase_N"/>
</dbReference>
<evidence type="ECO:0000256" key="4">
    <source>
        <dbReference type="SAM" id="MobiDB-lite"/>
    </source>
</evidence>
<proteinExistence type="inferred from homology"/>
<dbReference type="InterPro" id="IPR000994">
    <property type="entry name" value="Pept_M24"/>
</dbReference>
<dbReference type="InterPro" id="IPR036005">
    <property type="entry name" value="Creatinase/aminopeptidase-like"/>
</dbReference>